<sequence length="90" mass="10433">MDRRKQRVLGHTMWNSKMGEDDDNRHNEYLEEFVRDSEAHDTFSSEAELGKIVSCLPNWKVAGADGIYNFLIKKCISFHLDLYKIANLLG</sequence>
<dbReference type="Proteomes" id="UP000276776">
    <property type="component" value="Unassembled WGS sequence"/>
</dbReference>
<evidence type="ECO:0000313" key="1">
    <source>
        <dbReference type="EMBL" id="VDN03926.1"/>
    </source>
</evidence>
<organism evidence="3">
    <name type="scientific">Thelazia callipaeda</name>
    <name type="common">Oriental eyeworm</name>
    <name type="synonym">Parasitic nematode</name>
    <dbReference type="NCBI Taxonomy" id="103827"/>
    <lineage>
        <taxon>Eukaryota</taxon>
        <taxon>Metazoa</taxon>
        <taxon>Ecdysozoa</taxon>
        <taxon>Nematoda</taxon>
        <taxon>Chromadorea</taxon>
        <taxon>Rhabditida</taxon>
        <taxon>Spirurina</taxon>
        <taxon>Spiruromorpha</taxon>
        <taxon>Thelazioidea</taxon>
        <taxon>Thelaziidae</taxon>
        <taxon>Thelazia</taxon>
    </lineage>
</organism>
<dbReference type="WBParaSite" id="TCLT_0000657401-mRNA-1">
    <property type="protein sequence ID" value="TCLT_0000657401-mRNA-1"/>
    <property type="gene ID" value="TCLT_0000657401"/>
</dbReference>
<dbReference type="EMBL" id="UYYF01004427">
    <property type="protein sequence ID" value="VDN03926.1"/>
    <property type="molecule type" value="Genomic_DNA"/>
</dbReference>
<reference evidence="1 2" key="2">
    <citation type="submission" date="2018-11" db="EMBL/GenBank/DDBJ databases">
        <authorList>
            <consortium name="Pathogen Informatics"/>
        </authorList>
    </citation>
    <scope>NUCLEOTIDE SEQUENCE [LARGE SCALE GENOMIC DNA]</scope>
</reference>
<keyword evidence="2" id="KW-1185">Reference proteome</keyword>
<name>A0A0N5D160_THECL</name>
<dbReference type="AlphaFoldDB" id="A0A0N5D160"/>
<proteinExistence type="predicted"/>
<protein>
    <submittedName>
        <fullName evidence="3">FH2 domain-containing protein</fullName>
    </submittedName>
</protein>
<accession>A0A0N5D160</accession>
<dbReference type="OrthoDB" id="2195031at2759"/>
<evidence type="ECO:0000313" key="3">
    <source>
        <dbReference type="WBParaSite" id="TCLT_0000657401-mRNA-1"/>
    </source>
</evidence>
<reference evidence="3" key="1">
    <citation type="submission" date="2017-02" db="UniProtKB">
        <authorList>
            <consortium name="WormBaseParasite"/>
        </authorList>
    </citation>
    <scope>IDENTIFICATION</scope>
</reference>
<gene>
    <name evidence="1" type="ORF">TCLT_LOCUS6563</name>
</gene>
<evidence type="ECO:0000313" key="2">
    <source>
        <dbReference type="Proteomes" id="UP000276776"/>
    </source>
</evidence>